<evidence type="ECO:0000313" key="2">
    <source>
        <dbReference type="EMBL" id="KAK7281547.1"/>
    </source>
</evidence>
<dbReference type="GO" id="GO:0000724">
    <property type="term" value="P:double-strand break repair via homologous recombination"/>
    <property type="evidence" value="ECO:0007669"/>
    <property type="project" value="TreeGrafter"/>
</dbReference>
<comment type="caution">
    <text evidence="2">The sequence shown here is derived from an EMBL/GenBank/DDBJ whole genome shotgun (WGS) entry which is preliminary data.</text>
</comment>
<keyword evidence="3" id="KW-1185">Reference proteome</keyword>
<dbReference type="Proteomes" id="UP001372338">
    <property type="component" value="Unassembled WGS sequence"/>
</dbReference>
<gene>
    <name evidence="2" type="ORF">RIF29_09640</name>
</gene>
<dbReference type="GO" id="GO:0043138">
    <property type="term" value="F:3'-5' DNA helicase activity"/>
    <property type="evidence" value="ECO:0007669"/>
    <property type="project" value="TreeGrafter"/>
</dbReference>
<evidence type="ECO:0008006" key="4">
    <source>
        <dbReference type="Google" id="ProtNLM"/>
    </source>
</evidence>
<dbReference type="InterPro" id="IPR027417">
    <property type="entry name" value="P-loop_NTPase"/>
</dbReference>
<dbReference type="EMBL" id="JAYWIO010000002">
    <property type="protein sequence ID" value="KAK7281547.1"/>
    <property type="molecule type" value="Genomic_DNA"/>
</dbReference>
<dbReference type="GO" id="GO:0005737">
    <property type="term" value="C:cytoplasm"/>
    <property type="evidence" value="ECO:0007669"/>
    <property type="project" value="TreeGrafter"/>
</dbReference>
<dbReference type="GO" id="GO:0005694">
    <property type="term" value="C:chromosome"/>
    <property type="evidence" value="ECO:0007669"/>
    <property type="project" value="TreeGrafter"/>
</dbReference>
<accession>A0AAN9FS45</accession>
<dbReference type="Gene3D" id="3.40.50.300">
    <property type="entry name" value="P-loop containing nucleotide triphosphate hydrolases"/>
    <property type="match status" value="1"/>
</dbReference>
<dbReference type="GO" id="GO:0009378">
    <property type="term" value="F:four-way junction helicase activity"/>
    <property type="evidence" value="ECO:0007669"/>
    <property type="project" value="TreeGrafter"/>
</dbReference>
<proteinExistence type="inferred from homology"/>
<dbReference type="SUPFAM" id="SSF52540">
    <property type="entry name" value="P-loop containing nucleoside triphosphate hydrolases"/>
    <property type="match status" value="1"/>
</dbReference>
<dbReference type="PANTHER" id="PTHR13710">
    <property type="entry name" value="DNA HELICASE RECQ FAMILY MEMBER"/>
    <property type="match status" value="1"/>
</dbReference>
<dbReference type="PANTHER" id="PTHR13710:SF156">
    <property type="entry name" value="ATP-DEPENDENT DNA HELICASE Q-LIKE 4B"/>
    <property type="match status" value="1"/>
</dbReference>
<reference evidence="2 3" key="1">
    <citation type="submission" date="2024-01" db="EMBL/GenBank/DDBJ databases">
        <title>The genomes of 5 underutilized Papilionoideae crops provide insights into root nodulation and disease resistanc.</title>
        <authorList>
            <person name="Yuan L."/>
        </authorList>
    </citation>
    <scope>NUCLEOTIDE SEQUENCE [LARGE SCALE GENOMIC DNA]</scope>
    <source>
        <strain evidence="2">ZHUSHIDOU_FW_LH</strain>
        <tissue evidence="2">Leaf</tissue>
    </source>
</reference>
<evidence type="ECO:0000256" key="1">
    <source>
        <dbReference type="ARBA" id="ARBA00005446"/>
    </source>
</evidence>
<sequence length="155" mass="17090">MISMLQHNIGFVLSDYLLSFLLNIDLDQIVENYQSSCTPKPSVSKFPHITPTSDKENFARQGHNLLPPELCVDFIHGCKLGLCPEATSHLQELKDNLIAISNELLDNGENLSSAQVNNKKVFGNHSFCPNQWEVINATMSGCDVFVLMPTGGGKV</sequence>
<comment type="similarity">
    <text evidence="1">Belongs to the helicase family. RecQ subfamily.</text>
</comment>
<name>A0AAN9FS45_CROPI</name>
<evidence type="ECO:0000313" key="3">
    <source>
        <dbReference type="Proteomes" id="UP001372338"/>
    </source>
</evidence>
<dbReference type="AlphaFoldDB" id="A0AAN9FS45"/>
<dbReference type="GO" id="GO:0005634">
    <property type="term" value="C:nucleus"/>
    <property type="evidence" value="ECO:0007669"/>
    <property type="project" value="TreeGrafter"/>
</dbReference>
<organism evidence="2 3">
    <name type="scientific">Crotalaria pallida</name>
    <name type="common">Smooth rattlebox</name>
    <name type="synonym">Crotalaria striata</name>
    <dbReference type="NCBI Taxonomy" id="3830"/>
    <lineage>
        <taxon>Eukaryota</taxon>
        <taxon>Viridiplantae</taxon>
        <taxon>Streptophyta</taxon>
        <taxon>Embryophyta</taxon>
        <taxon>Tracheophyta</taxon>
        <taxon>Spermatophyta</taxon>
        <taxon>Magnoliopsida</taxon>
        <taxon>eudicotyledons</taxon>
        <taxon>Gunneridae</taxon>
        <taxon>Pentapetalae</taxon>
        <taxon>rosids</taxon>
        <taxon>fabids</taxon>
        <taxon>Fabales</taxon>
        <taxon>Fabaceae</taxon>
        <taxon>Papilionoideae</taxon>
        <taxon>50 kb inversion clade</taxon>
        <taxon>genistoids sensu lato</taxon>
        <taxon>core genistoids</taxon>
        <taxon>Crotalarieae</taxon>
        <taxon>Crotalaria</taxon>
    </lineage>
</organism>
<protein>
    <recommendedName>
        <fullName evidence="4">DEAD/DEAH box helicase domain-containing protein</fullName>
    </recommendedName>
</protein>